<comment type="caution">
    <text evidence="2">The sequence shown here is derived from an EMBL/GenBank/DDBJ whole genome shotgun (WGS) entry which is preliminary data.</text>
</comment>
<name>A0A1Y2AIK6_9FUNG</name>
<protein>
    <submittedName>
        <fullName evidence="2">Uncharacterized protein</fullName>
    </submittedName>
</protein>
<feature type="signal peptide" evidence="1">
    <location>
        <begin position="1"/>
        <end position="18"/>
    </location>
</feature>
<dbReference type="EMBL" id="MCOG01000254">
    <property type="protein sequence ID" value="ORY22007.1"/>
    <property type="molecule type" value="Genomic_DNA"/>
</dbReference>
<organism evidence="2 3">
    <name type="scientific">Neocallimastix californiae</name>
    <dbReference type="NCBI Taxonomy" id="1754190"/>
    <lineage>
        <taxon>Eukaryota</taxon>
        <taxon>Fungi</taxon>
        <taxon>Fungi incertae sedis</taxon>
        <taxon>Chytridiomycota</taxon>
        <taxon>Chytridiomycota incertae sedis</taxon>
        <taxon>Neocallimastigomycetes</taxon>
        <taxon>Neocallimastigales</taxon>
        <taxon>Neocallimastigaceae</taxon>
        <taxon>Neocallimastix</taxon>
    </lineage>
</organism>
<keyword evidence="1" id="KW-0732">Signal</keyword>
<evidence type="ECO:0000313" key="2">
    <source>
        <dbReference type="EMBL" id="ORY22007.1"/>
    </source>
</evidence>
<accession>A0A1Y2AIK6</accession>
<dbReference type="Proteomes" id="UP000193920">
    <property type="component" value="Unassembled WGS sequence"/>
</dbReference>
<keyword evidence="3" id="KW-1185">Reference proteome</keyword>
<evidence type="ECO:0000256" key="1">
    <source>
        <dbReference type="SAM" id="SignalP"/>
    </source>
</evidence>
<reference evidence="2 3" key="1">
    <citation type="submission" date="2016-08" db="EMBL/GenBank/DDBJ databases">
        <title>A Parts List for Fungal Cellulosomes Revealed by Comparative Genomics.</title>
        <authorList>
            <consortium name="DOE Joint Genome Institute"/>
            <person name="Haitjema C.H."/>
            <person name="Gilmore S.P."/>
            <person name="Henske J.K."/>
            <person name="Solomon K.V."/>
            <person name="De Groot R."/>
            <person name="Kuo A."/>
            <person name="Mondo S.J."/>
            <person name="Salamov A.A."/>
            <person name="Labutti K."/>
            <person name="Zhao Z."/>
            <person name="Chiniquy J."/>
            <person name="Barry K."/>
            <person name="Brewer H.M."/>
            <person name="Purvine S.O."/>
            <person name="Wright A.T."/>
            <person name="Boxma B."/>
            <person name="Van Alen T."/>
            <person name="Hackstein J.H."/>
            <person name="Baker S.E."/>
            <person name="Grigoriev I.V."/>
            <person name="O'Malley M.A."/>
        </authorList>
    </citation>
    <scope>NUCLEOTIDE SEQUENCE [LARGE SCALE GENOMIC DNA]</scope>
    <source>
        <strain evidence="2 3">G1</strain>
    </source>
</reference>
<proteinExistence type="predicted"/>
<evidence type="ECO:0000313" key="3">
    <source>
        <dbReference type="Proteomes" id="UP000193920"/>
    </source>
</evidence>
<feature type="chain" id="PRO_5012508319" evidence="1">
    <location>
        <begin position="19"/>
        <end position="186"/>
    </location>
</feature>
<sequence length="186" mass="21607">MKIFGLILLLTLVYLTKARFTDEINYKIYKEVEKNPLCGVTKCHDRNNICGIGFNKLPINIKGEDCELRDPVANYYETFRKETDDNEDRVGIDAIAYCPSKQYNMSIFGVQNSKRSYCINDKGDHVSFEGFYYQRDKEYGKIDFGDHIILKSYLVFKYSGLFGISCTKTWDLFFSINEHIGCTPEE</sequence>
<gene>
    <name evidence="2" type="ORF">LY90DRAFT_707268</name>
</gene>
<dbReference type="OrthoDB" id="2120251at2759"/>
<dbReference type="AlphaFoldDB" id="A0A1Y2AIK6"/>